<dbReference type="Gene3D" id="1.10.1400.10">
    <property type="match status" value="1"/>
</dbReference>
<dbReference type="Proteomes" id="UP000317078">
    <property type="component" value="Unassembled WGS sequence"/>
</dbReference>
<keyword evidence="2" id="KW-0378">Hydrolase</keyword>
<evidence type="ECO:0000256" key="4">
    <source>
        <dbReference type="PIRSR" id="PIRSR001227-1"/>
    </source>
</evidence>
<dbReference type="RefSeq" id="WP_140881921.1">
    <property type="nucleotide sequence ID" value="NZ_RCZP01000003.1"/>
</dbReference>
<feature type="binding site" evidence="5">
    <location>
        <position position="371"/>
    </location>
    <ligand>
        <name>Ca(2+)</name>
        <dbReference type="ChEBI" id="CHEBI:29108"/>
    </ligand>
</feature>
<dbReference type="Pfam" id="PF01804">
    <property type="entry name" value="Penicil_amidase"/>
    <property type="match status" value="1"/>
</dbReference>
<dbReference type="PIRSF" id="PIRSF001227">
    <property type="entry name" value="Pen_acylase"/>
    <property type="match status" value="1"/>
</dbReference>
<dbReference type="Gene3D" id="1.10.439.10">
    <property type="entry name" value="Penicillin Amidohydrolase, domain 1"/>
    <property type="match status" value="1"/>
</dbReference>
<dbReference type="SUPFAM" id="SSF56235">
    <property type="entry name" value="N-terminal nucleophile aminohydrolases (Ntn hydrolases)"/>
    <property type="match status" value="1"/>
</dbReference>
<protein>
    <submittedName>
        <fullName evidence="8">Penicillin acylase family protein</fullName>
    </submittedName>
</protein>
<reference evidence="8 9" key="1">
    <citation type="journal article" date="2019" name="Environ. Microbiol.">
        <title>Species interactions and distinct microbial communities in high Arctic permafrost affected cryosols are associated with the CH4 and CO2 gas fluxes.</title>
        <authorList>
            <person name="Altshuler I."/>
            <person name="Hamel J."/>
            <person name="Turney S."/>
            <person name="Magnuson E."/>
            <person name="Levesque R."/>
            <person name="Greer C."/>
            <person name="Whyte L.G."/>
        </authorList>
    </citation>
    <scope>NUCLEOTIDE SEQUENCE [LARGE SCALE GENOMIC DNA]</scope>
    <source>
        <strain evidence="8 9">S9.3B</strain>
    </source>
</reference>
<keyword evidence="5" id="KW-0479">Metal-binding</keyword>
<feature type="transmembrane region" description="Helical" evidence="7">
    <location>
        <begin position="52"/>
        <end position="77"/>
    </location>
</feature>
<dbReference type="AlphaFoldDB" id="A0A502GFJ3"/>
<dbReference type="GO" id="GO:0016811">
    <property type="term" value="F:hydrolase activity, acting on carbon-nitrogen (but not peptide) bonds, in linear amides"/>
    <property type="evidence" value="ECO:0007669"/>
    <property type="project" value="InterPro"/>
</dbReference>
<evidence type="ECO:0000256" key="7">
    <source>
        <dbReference type="SAM" id="Phobius"/>
    </source>
</evidence>
<name>A0A502GFJ3_9PROT</name>
<dbReference type="GO" id="GO:0046872">
    <property type="term" value="F:metal ion binding"/>
    <property type="evidence" value="ECO:0007669"/>
    <property type="project" value="UniProtKB-KW"/>
</dbReference>
<evidence type="ECO:0000256" key="3">
    <source>
        <dbReference type="ARBA" id="ARBA00023145"/>
    </source>
</evidence>
<evidence type="ECO:0000313" key="9">
    <source>
        <dbReference type="Proteomes" id="UP000317078"/>
    </source>
</evidence>
<dbReference type="EMBL" id="RCZP01000003">
    <property type="protein sequence ID" value="TPG59826.1"/>
    <property type="molecule type" value="Genomic_DNA"/>
</dbReference>
<dbReference type="InterPro" id="IPR002692">
    <property type="entry name" value="S45"/>
</dbReference>
<keyword evidence="7" id="KW-0812">Transmembrane</keyword>
<keyword evidence="5" id="KW-0106">Calcium</keyword>
<evidence type="ECO:0000313" key="8">
    <source>
        <dbReference type="EMBL" id="TPG59826.1"/>
    </source>
</evidence>
<dbReference type="InterPro" id="IPR023343">
    <property type="entry name" value="Penicillin_amidase_dom1"/>
</dbReference>
<keyword evidence="3" id="KW-0865">Zymogen</keyword>
<comment type="cofactor">
    <cofactor evidence="5">
        <name>Ca(2+)</name>
        <dbReference type="ChEBI" id="CHEBI:29108"/>
    </cofactor>
    <text evidence="5">Binds 1 Ca(2+) ion per dimer.</text>
</comment>
<keyword evidence="7" id="KW-1133">Transmembrane helix</keyword>
<feature type="active site" description="Nucleophile" evidence="4">
    <location>
        <position position="295"/>
    </location>
</feature>
<evidence type="ECO:0000256" key="6">
    <source>
        <dbReference type="SAM" id="MobiDB-lite"/>
    </source>
</evidence>
<feature type="binding site" evidence="5">
    <location>
        <position position="368"/>
    </location>
    <ligand>
        <name>Ca(2+)</name>
        <dbReference type="ChEBI" id="CHEBI:29108"/>
    </ligand>
</feature>
<gene>
    <name evidence="8" type="ORF">EAH89_06305</name>
</gene>
<dbReference type="InterPro" id="IPR043147">
    <property type="entry name" value="Penicillin_amidase_A-knob"/>
</dbReference>
<dbReference type="CDD" id="cd03747">
    <property type="entry name" value="Ntn_PGA_like"/>
    <property type="match status" value="1"/>
</dbReference>
<dbReference type="Gene3D" id="2.30.120.10">
    <property type="match status" value="1"/>
</dbReference>
<keyword evidence="7" id="KW-0472">Membrane</keyword>
<evidence type="ECO:0000256" key="5">
    <source>
        <dbReference type="PIRSR" id="PIRSR001227-2"/>
    </source>
</evidence>
<keyword evidence="9" id="KW-1185">Reference proteome</keyword>
<dbReference type="InterPro" id="IPR014395">
    <property type="entry name" value="Pen/GL7ACA/AHL_acylase"/>
</dbReference>
<evidence type="ECO:0000256" key="2">
    <source>
        <dbReference type="ARBA" id="ARBA00022801"/>
    </source>
</evidence>
<comment type="similarity">
    <text evidence="1">Belongs to the peptidase S45 family.</text>
</comment>
<proteinExistence type="inferred from homology"/>
<comment type="caution">
    <text evidence="8">The sequence shown here is derived from an EMBL/GenBank/DDBJ whole genome shotgun (WGS) entry which is preliminary data.</text>
</comment>
<dbReference type="InterPro" id="IPR043146">
    <property type="entry name" value="Penicillin_amidase_N_B-knob"/>
</dbReference>
<dbReference type="PANTHER" id="PTHR34218">
    <property type="entry name" value="PEPTIDASE S45 PENICILLIN AMIDASE"/>
    <property type="match status" value="1"/>
</dbReference>
<accession>A0A502GFJ3</accession>
<dbReference type="Gene3D" id="3.60.20.10">
    <property type="entry name" value="Glutamine Phosphoribosylpyrophosphate, subunit 1, domain 1"/>
    <property type="match status" value="1"/>
</dbReference>
<feature type="binding site" evidence="5">
    <location>
        <position position="235"/>
    </location>
    <ligand>
        <name>Ca(2+)</name>
        <dbReference type="ChEBI" id="CHEBI:29108"/>
    </ligand>
</feature>
<feature type="region of interest" description="Disordered" evidence="6">
    <location>
        <begin position="1"/>
        <end position="36"/>
    </location>
</feature>
<sequence>MALTTRPSRIPRGAQDGQSRIPEGGAPPPGRPGRVRGRLARWRRRPRSPWRWLWRGLALLVALPVLAAAGIAALLWATLPAEVEALRLPGLSAPVEIDFDPRGVPRIRARTERDAAMALGVLHARDRLFQMEMTRRNGAGRLSEIAGPATLRLDRTMRTLGLQERARADLVALPPEARDMLEAYADGVNAWIKTHGRFAAPEFIPLGQPEPWRAADSLLWGKIMGVWLSGNWRTEVERARLAAVLPPERLAELWPSDDSPGRPDLAFLPPPERLAGLLDATPRWGEDAPLPPSASNAWAVAPARSATGGALLASDPHLALGAPALWYLARIELPGGRFLAGATAPGVPMMVIGRNERLAWGFTTTHSDTQDVFVERLAGDDAYETPEGRRPFAVREERIGVRGGPDVVIRVRETRHGPVLSDLDERPPEGQVLAVSMASLAPADTQAAGLLALNRAGSVPEARAAAALIASPAQNLMVADTAGGIAMFLTGRTPVRAAGDGSLPAPGWDGSHDWRGWVPFDAMPHAEAPASGVLANANNRVQPAGHEPFLGRDWFGDWRFRRIGEMLRERPRHAPADFAAMQADAISLHAREMLPLLLAPPRPEGVAGAARDLMGRWDGAMLPGLPQPLVFNAWARELGRLALAEGGVPEGAFVVGPEFLRLLLSPAGAAWCGAGGCEALSARALEAAVAALEPRFGPDPSAWRWGAVHRVRLEHPLLRFVPVLADWLRIEAPTPGDNETVNRGGMARDFSHVHGPGLRIVMDLSTPEGVLAAIATGQSGNPFSRHWGDMNEGWVAGRVEPFGAKARVTARLGLRP</sequence>
<organism evidence="8 9">
    <name type="scientific">Muricoccus nepalensis</name>
    <dbReference type="NCBI Taxonomy" id="1854500"/>
    <lineage>
        <taxon>Bacteria</taxon>
        <taxon>Pseudomonadati</taxon>
        <taxon>Pseudomonadota</taxon>
        <taxon>Alphaproteobacteria</taxon>
        <taxon>Acetobacterales</taxon>
        <taxon>Roseomonadaceae</taxon>
        <taxon>Muricoccus</taxon>
    </lineage>
</organism>
<dbReference type="PANTHER" id="PTHR34218:SF4">
    <property type="entry name" value="ACYL-HOMOSERINE LACTONE ACYLASE QUIP"/>
    <property type="match status" value="1"/>
</dbReference>
<evidence type="ECO:0000256" key="1">
    <source>
        <dbReference type="ARBA" id="ARBA00006586"/>
    </source>
</evidence>
<dbReference type="OrthoDB" id="9760084at2"/>
<dbReference type="InterPro" id="IPR029055">
    <property type="entry name" value="Ntn_hydrolases_N"/>
</dbReference>
<dbReference type="GO" id="GO:0017000">
    <property type="term" value="P:antibiotic biosynthetic process"/>
    <property type="evidence" value="ECO:0007669"/>
    <property type="project" value="InterPro"/>
</dbReference>